<feature type="compositionally biased region" description="Basic and acidic residues" evidence="1">
    <location>
        <begin position="81"/>
        <end position="90"/>
    </location>
</feature>
<name>A0AAD7AYC5_MYCRO</name>
<feature type="compositionally biased region" description="Low complexity" evidence="1">
    <location>
        <begin position="17"/>
        <end position="26"/>
    </location>
</feature>
<dbReference type="AlphaFoldDB" id="A0AAD7AYC5"/>
<comment type="caution">
    <text evidence="2">The sequence shown here is derived from an EMBL/GenBank/DDBJ whole genome shotgun (WGS) entry which is preliminary data.</text>
</comment>
<dbReference type="Proteomes" id="UP001221757">
    <property type="component" value="Unassembled WGS sequence"/>
</dbReference>
<reference evidence="2" key="1">
    <citation type="submission" date="2023-03" db="EMBL/GenBank/DDBJ databases">
        <title>Massive genome expansion in bonnet fungi (Mycena s.s.) driven by repeated elements and novel gene families across ecological guilds.</title>
        <authorList>
            <consortium name="Lawrence Berkeley National Laboratory"/>
            <person name="Harder C.B."/>
            <person name="Miyauchi S."/>
            <person name="Viragh M."/>
            <person name="Kuo A."/>
            <person name="Thoen E."/>
            <person name="Andreopoulos B."/>
            <person name="Lu D."/>
            <person name="Skrede I."/>
            <person name="Drula E."/>
            <person name="Henrissat B."/>
            <person name="Morin E."/>
            <person name="Kohler A."/>
            <person name="Barry K."/>
            <person name="LaButti K."/>
            <person name="Morin E."/>
            <person name="Salamov A."/>
            <person name="Lipzen A."/>
            <person name="Mereny Z."/>
            <person name="Hegedus B."/>
            <person name="Baldrian P."/>
            <person name="Stursova M."/>
            <person name="Weitz H."/>
            <person name="Taylor A."/>
            <person name="Grigoriev I.V."/>
            <person name="Nagy L.G."/>
            <person name="Martin F."/>
            <person name="Kauserud H."/>
        </authorList>
    </citation>
    <scope>NUCLEOTIDE SEQUENCE</scope>
    <source>
        <strain evidence="2">CBHHK067</strain>
    </source>
</reference>
<accession>A0AAD7AYC5</accession>
<proteinExistence type="predicted"/>
<evidence type="ECO:0000313" key="3">
    <source>
        <dbReference type="Proteomes" id="UP001221757"/>
    </source>
</evidence>
<protein>
    <submittedName>
        <fullName evidence="2">Uncharacterized protein</fullName>
    </submittedName>
</protein>
<sequence length="222" mass="24830">MQTPHRHPGMNRPPSSPGSSTPTPGSQLNARSLAQAERCERERQQRAAEPLRPRKCKRPARPESEGPPNARQLAQRKRRERERVDEENRIRAPSPPRASQAPNSNSRVLREFPNGLLTPPATQRAVVQRRVPQIAGAAAGPLMAARREYNEPESRHDLGPMNVSCPHCAALHWADECVSGSSKYFPEFGICCNHSKVQLRPPSKFTRRSSLLIITPLETYFG</sequence>
<evidence type="ECO:0000313" key="2">
    <source>
        <dbReference type="EMBL" id="KAJ7604221.1"/>
    </source>
</evidence>
<feature type="compositionally biased region" description="Basic and acidic residues" evidence="1">
    <location>
        <begin position="37"/>
        <end position="52"/>
    </location>
</feature>
<keyword evidence="3" id="KW-1185">Reference proteome</keyword>
<organism evidence="2 3">
    <name type="scientific">Mycena rosella</name>
    <name type="common">Pink bonnet</name>
    <name type="synonym">Agaricus rosellus</name>
    <dbReference type="NCBI Taxonomy" id="1033263"/>
    <lineage>
        <taxon>Eukaryota</taxon>
        <taxon>Fungi</taxon>
        <taxon>Dikarya</taxon>
        <taxon>Basidiomycota</taxon>
        <taxon>Agaricomycotina</taxon>
        <taxon>Agaricomycetes</taxon>
        <taxon>Agaricomycetidae</taxon>
        <taxon>Agaricales</taxon>
        <taxon>Marasmiineae</taxon>
        <taxon>Mycenaceae</taxon>
        <taxon>Mycena</taxon>
    </lineage>
</organism>
<dbReference type="EMBL" id="JARKIE010001233">
    <property type="protein sequence ID" value="KAJ7604221.1"/>
    <property type="molecule type" value="Genomic_DNA"/>
</dbReference>
<gene>
    <name evidence="2" type="ORF">B0H17DRAFT_1121240</name>
</gene>
<feature type="region of interest" description="Disordered" evidence="1">
    <location>
        <begin position="1"/>
        <end position="105"/>
    </location>
</feature>
<evidence type="ECO:0000256" key="1">
    <source>
        <dbReference type="SAM" id="MobiDB-lite"/>
    </source>
</evidence>